<proteinExistence type="predicted"/>
<reference evidence="1" key="1">
    <citation type="submission" date="2014-09" db="EMBL/GenBank/DDBJ databases">
        <authorList>
            <person name="Magalhaes I.L.F."/>
            <person name="Oliveira U."/>
            <person name="Santos F.R."/>
            <person name="Vidigal T.H.D.A."/>
            <person name="Brescovit A.D."/>
            <person name="Santos A.J."/>
        </authorList>
    </citation>
    <scope>NUCLEOTIDE SEQUENCE</scope>
    <source>
        <tissue evidence="1">Shoot tissue taken approximately 20 cm above the soil surface</tissue>
    </source>
</reference>
<sequence>MHHFSNGPMPSHNLFSSIASFNVCSFHCICVF</sequence>
<organism evidence="1">
    <name type="scientific">Arundo donax</name>
    <name type="common">Giant reed</name>
    <name type="synonym">Donax arundinaceus</name>
    <dbReference type="NCBI Taxonomy" id="35708"/>
    <lineage>
        <taxon>Eukaryota</taxon>
        <taxon>Viridiplantae</taxon>
        <taxon>Streptophyta</taxon>
        <taxon>Embryophyta</taxon>
        <taxon>Tracheophyta</taxon>
        <taxon>Spermatophyta</taxon>
        <taxon>Magnoliopsida</taxon>
        <taxon>Liliopsida</taxon>
        <taxon>Poales</taxon>
        <taxon>Poaceae</taxon>
        <taxon>PACMAD clade</taxon>
        <taxon>Arundinoideae</taxon>
        <taxon>Arundineae</taxon>
        <taxon>Arundo</taxon>
    </lineage>
</organism>
<dbReference type="AlphaFoldDB" id="A0A0A9HLG5"/>
<dbReference type="EMBL" id="GBRH01161232">
    <property type="protein sequence ID" value="JAE36664.1"/>
    <property type="molecule type" value="Transcribed_RNA"/>
</dbReference>
<evidence type="ECO:0000313" key="1">
    <source>
        <dbReference type="EMBL" id="JAE36664.1"/>
    </source>
</evidence>
<name>A0A0A9HLG5_ARUDO</name>
<protein>
    <submittedName>
        <fullName evidence="1">Uncharacterized protein</fullName>
    </submittedName>
</protein>
<accession>A0A0A9HLG5</accession>
<reference evidence="1" key="2">
    <citation type="journal article" date="2015" name="Data Brief">
        <title>Shoot transcriptome of the giant reed, Arundo donax.</title>
        <authorList>
            <person name="Barrero R.A."/>
            <person name="Guerrero F.D."/>
            <person name="Moolhuijzen P."/>
            <person name="Goolsby J.A."/>
            <person name="Tidwell J."/>
            <person name="Bellgard S.E."/>
            <person name="Bellgard M.I."/>
        </authorList>
    </citation>
    <scope>NUCLEOTIDE SEQUENCE</scope>
    <source>
        <tissue evidence="1">Shoot tissue taken approximately 20 cm above the soil surface</tissue>
    </source>
</reference>